<dbReference type="EMBL" id="JAUJYN010000009">
    <property type="protein sequence ID" value="KAK1263693.1"/>
    <property type="molecule type" value="Genomic_DNA"/>
</dbReference>
<protein>
    <recommendedName>
        <fullName evidence="7">Pectinesterase</fullName>
        <ecNumber evidence="7">3.1.1.11</ecNumber>
    </recommendedName>
</protein>
<comment type="pathway">
    <text evidence="1 7">Glycan metabolism; pectin degradation; 2-dehydro-3-deoxy-D-gluconate from pectin: step 1/5.</text>
</comment>
<reference evidence="9" key="2">
    <citation type="submission" date="2023-06" db="EMBL/GenBank/DDBJ databases">
        <authorList>
            <person name="Ma L."/>
            <person name="Liu K.-W."/>
            <person name="Li Z."/>
            <person name="Hsiao Y.-Y."/>
            <person name="Qi Y."/>
            <person name="Fu T."/>
            <person name="Tang G."/>
            <person name="Zhang D."/>
            <person name="Sun W.-H."/>
            <person name="Liu D.-K."/>
            <person name="Li Y."/>
            <person name="Chen G.-Z."/>
            <person name="Liu X.-D."/>
            <person name="Liao X.-Y."/>
            <person name="Jiang Y.-T."/>
            <person name="Yu X."/>
            <person name="Hao Y."/>
            <person name="Huang J."/>
            <person name="Zhao X.-W."/>
            <person name="Ke S."/>
            <person name="Chen Y.-Y."/>
            <person name="Wu W.-L."/>
            <person name="Hsu J.-L."/>
            <person name="Lin Y.-F."/>
            <person name="Huang M.-D."/>
            <person name="Li C.-Y."/>
            <person name="Huang L."/>
            <person name="Wang Z.-W."/>
            <person name="Zhao X."/>
            <person name="Zhong W.-Y."/>
            <person name="Peng D.-H."/>
            <person name="Ahmad S."/>
            <person name="Lan S."/>
            <person name="Zhang J.-S."/>
            <person name="Tsai W.-C."/>
            <person name="Van De Peer Y."/>
            <person name="Liu Z.-J."/>
        </authorList>
    </citation>
    <scope>NUCLEOTIDE SEQUENCE</scope>
    <source>
        <strain evidence="9">SCP</strain>
        <tissue evidence="9">Leaves</tissue>
    </source>
</reference>
<dbReference type="Gene3D" id="2.160.20.10">
    <property type="entry name" value="Single-stranded right-handed beta-helix, Pectin lyase-like"/>
    <property type="match status" value="1"/>
</dbReference>
<dbReference type="SUPFAM" id="SSF101148">
    <property type="entry name" value="Plant invertase/pectin methylesterase inhibitor"/>
    <property type="match status" value="1"/>
</dbReference>
<dbReference type="AlphaFoldDB" id="A0AAV9AHJ8"/>
<reference evidence="9" key="1">
    <citation type="journal article" date="2023" name="Nat. Commun.">
        <title>Diploid and tetraploid genomes of Acorus and the evolution of monocots.</title>
        <authorList>
            <person name="Ma L."/>
            <person name="Liu K.W."/>
            <person name="Li Z."/>
            <person name="Hsiao Y.Y."/>
            <person name="Qi Y."/>
            <person name="Fu T."/>
            <person name="Tang G.D."/>
            <person name="Zhang D."/>
            <person name="Sun W.H."/>
            <person name="Liu D.K."/>
            <person name="Li Y."/>
            <person name="Chen G.Z."/>
            <person name="Liu X.D."/>
            <person name="Liao X.Y."/>
            <person name="Jiang Y.T."/>
            <person name="Yu X."/>
            <person name="Hao Y."/>
            <person name="Huang J."/>
            <person name="Zhao X.W."/>
            <person name="Ke S."/>
            <person name="Chen Y.Y."/>
            <person name="Wu W.L."/>
            <person name="Hsu J.L."/>
            <person name="Lin Y.F."/>
            <person name="Huang M.D."/>
            <person name="Li C.Y."/>
            <person name="Huang L."/>
            <person name="Wang Z.W."/>
            <person name="Zhao X."/>
            <person name="Zhong W.Y."/>
            <person name="Peng D.H."/>
            <person name="Ahmad S."/>
            <person name="Lan S."/>
            <person name="Zhang J.S."/>
            <person name="Tsai W.C."/>
            <person name="Van de Peer Y."/>
            <person name="Liu Z.J."/>
        </authorList>
    </citation>
    <scope>NUCLEOTIDE SEQUENCE</scope>
    <source>
        <strain evidence="9">SCP</strain>
    </source>
</reference>
<dbReference type="CDD" id="cd15798">
    <property type="entry name" value="PMEI-like_3"/>
    <property type="match status" value="1"/>
</dbReference>
<dbReference type="GO" id="GO:0045490">
    <property type="term" value="P:pectin catabolic process"/>
    <property type="evidence" value="ECO:0007669"/>
    <property type="project" value="UniProtKB-UniRule"/>
</dbReference>
<evidence type="ECO:0000256" key="4">
    <source>
        <dbReference type="ARBA" id="ARBA00022801"/>
    </source>
</evidence>
<dbReference type="NCBIfam" id="TIGR01614">
    <property type="entry name" value="PME_inhib"/>
    <property type="match status" value="1"/>
</dbReference>
<evidence type="ECO:0000256" key="2">
    <source>
        <dbReference type="ARBA" id="ARBA00006027"/>
    </source>
</evidence>
<dbReference type="InterPro" id="IPR012334">
    <property type="entry name" value="Pectin_lyas_fold"/>
</dbReference>
<evidence type="ECO:0000313" key="9">
    <source>
        <dbReference type="EMBL" id="KAK1263693.1"/>
    </source>
</evidence>
<sequence>MSLLTLSTLSLLILLNLSLTSPSYAVNATSPSVTPAAACKSSIYPKLCRSILSPITKSPPSNNNPYEYGRFSVKQCLKQARRTSAILNKLLSKGRSTLRHVDASGALDDCRQLSDLNAEYLETISSELGSIGPLNRAGSDRVRTLLSAILTNQQTCYDGLEASRNRGRVVGELFDPVFVNASRLYSVSLGLVTTALEGRGKGRSRPAVDRTHSRSALGSSGPMTWFSMIRRGLLEGIRSGVRVNASVTVSQDGSANFTTIGDAVAFAPNNTDISDGYFVIFVKKGMYQEYILIPKNKKNLMLVGDGMNRTIVTGNHSIIDGWTTYSSATFSVHGERFVAMDMTFENTAGPQKHQAVAVRNSADLSSFYRCSFLGYQDTLYAHSLRQFYRDCHVYGTVDFIFGNAASVFQGCTLYARKPMPGQKNAFTAQGRTDPNQVTGISIQNCTVTGAMELAMDPNGTENYLGRPWKEYSRTVYMQSFIDGLIEPAGWLEWNETFALDTLFFGEYENYGPGANVSRRVLWAGYMKMNATQALNFTVENFTTADTWLPFSDIPFIAGLL</sequence>
<dbReference type="GO" id="GO:0042545">
    <property type="term" value="P:cell wall modification"/>
    <property type="evidence" value="ECO:0007669"/>
    <property type="project" value="UniProtKB-UniRule"/>
</dbReference>
<name>A0AAV9AHJ8_ACOGR</name>
<evidence type="ECO:0000256" key="1">
    <source>
        <dbReference type="ARBA" id="ARBA00005184"/>
    </source>
</evidence>
<accession>A0AAV9AHJ8</accession>
<keyword evidence="7" id="KW-0732">Signal</keyword>
<keyword evidence="10" id="KW-1185">Reference proteome</keyword>
<dbReference type="Pfam" id="PF04043">
    <property type="entry name" value="PMEI"/>
    <property type="match status" value="1"/>
</dbReference>
<comment type="similarity">
    <text evidence="3">In the C-terminal section; belongs to the pectinesterase family.</text>
</comment>
<dbReference type="EC" id="3.1.1.11" evidence="7"/>
<dbReference type="Gene3D" id="1.20.140.40">
    <property type="entry name" value="Invertase/pectin methylesterase inhibitor family protein"/>
    <property type="match status" value="1"/>
</dbReference>
<feature type="signal peptide" evidence="7">
    <location>
        <begin position="1"/>
        <end position="25"/>
    </location>
</feature>
<evidence type="ECO:0000259" key="8">
    <source>
        <dbReference type="SMART" id="SM00856"/>
    </source>
</evidence>
<evidence type="ECO:0000256" key="6">
    <source>
        <dbReference type="PROSITE-ProRule" id="PRU10040"/>
    </source>
</evidence>
<dbReference type="Proteomes" id="UP001179952">
    <property type="component" value="Unassembled WGS sequence"/>
</dbReference>
<dbReference type="InterPro" id="IPR035513">
    <property type="entry name" value="Invertase/methylesterase_inhib"/>
</dbReference>
<evidence type="ECO:0000256" key="7">
    <source>
        <dbReference type="RuleBase" id="RU000589"/>
    </source>
</evidence>
<comment type="caution">
    <text evidence="9">The sequence shown here is derived from an EMBL/GenBank/DDBJ whole genome shotgun (WGS) entry which is preliminary data.</text>
</comment>
<proteinExistence type="inferred from homology"/>
<dbReference type="InterPro" id="IPR000070">
    <property type="entry name" value="Pectinesterase_cat"/>
</dbReference>
<evidence type="ECO:0000313" key="10">
    <source>
        <dbReference type="Proteomes" id="UP001179952"/>
    </source>
</evidence>
<dbReference type="SMART" id="SM00856">
    <property type="entry name" value="PMEI"/>
    <property type="match status" value="1"/>
</dbReference>
<feature type="active site" evidence="6">
    <location>
        <position position="398"/>
    </location>
</feature>
<gene>
    <name evidence="9" type="ORF">QJS04_geneDACA013602</name>
</gene>
<dbReference type="Pfam" id="PF01095">
    <property type="entry name" value="Pectinesterase"/>
    <property type="match status" value="1"/>
</dbReference>
<organism evidence="9 10">
    <name type="scientific">Acorus gramineus</name>
    <name type="common">Dwarf sweet flag</name>
    <dbReference type="NCBI Taxonomy" id="55184"/>
    <lineage>
        <taxon>Eukaryota</taxon>
        <taxon>Viridiplantae</taxon>
        <taxon>Streptophyta</taxon>
        <taxon>Embryophyta</taxon>
        <taxon>Tracheophyta</taxon>
        <taxon>Spermatophyta</taxon>
        <taxon>Magnoliopsida</taxon>
        <taxon>Liliopsida</taxon>
        <taxon>Acoraceae</taxon>
        <taxon>Acorus</taxon>
    </lineage>
</organism>
<dbReference type="PROSITE" id="PS00503">
    <property type="entry name" value="PECTINESTERASE_2"/>
    <property type="match status" value="1"/>
</dbReference>
<dbReference type="InterPro" id="IPR006501">
    <property type="entry name" value="Pectinesterase_inhib_dom"/>
</dbReference>
<comment type="similarity">
    <text evidence="2">In the N-terminal section; belongs to the PMEI family.</text>
</comment>
<dbReference type="GO" id="GO:0030599">
    <property type="term" value="F:pectinesterase activity"/>
    <property type="evidence" value="ECO:0007669"/>
    <property type="project" value="UniProtKB-UniRule"/>
</dbReference>
<feature type="chain" id="PRO_5043110224" description="Pectinesterase" evidence="7">
    <location>
        <begin position="26"/>
        <end position="560"/>
    </location>
</feature>
<dbReference type="InterPro" id="IPR011050">
    <property type="entry name" value="Pectin_lyase_fold/virulence"/>
</dbReference>
<keyword evidence="5 7" id="KW-0063">Aspartyl esterase</keyword>
<dbReference type="GO" id="GO:0004857">
    <property type="term" value="F:enzyme inhibitor activity"/>
    <property type="evidence" value="ECO:0007669"/>
    <property type="project" value="InterPro"/>
</dbReference>
<dbReference type="SUPFAM" id="SSF51126">
    <property type="entry name" value="Pectin lyase-like"/>
    <property type="match status" value="1"/>
</dbReference>
<dbReference type="PANTHER" id="PTHR31707">
    <property type="entry name" value="PECTINESTERASE"/>
    <property type="match status" value="1"/>
</dbReference>
<evidence type="ECO:0000256" key="5">
    <source>
        <dbReference type="ARBA" id="ARBA00023085"/>
    </source>
</evidence>
<feature type="domain" description="Pectinesterase inhibitor" evidence="8">
    <location>
        <begin position="30"/>
        <end position="191"/>
    </location>
</feature>
<dbReference type="FunFam" id="2.160.20.10:FF:000001">
    <property type="entry name" value="Pectinesterase"/>
    <property type="match status" value="1"/>
</dbReference>
<comment type="catalytic activity">
    <reaction evidence="7">
        <text>[(1-&gt;4)-alpha-D-galacturonosyl methyl ester](n) + n H2O = [(1-&gt;4)-alpha-D-galacturonosyl](n) + n methanol + n H(+)</text>
        <dbReference type="Rhea" id="RHEA:22380"/>
        <dbReference type="Rhea" id="RHEA-COMP:14570"/>
        <dbReference type="Rhea" id="RHEA-COMP:14573"/>
        <dbReference type="ChEBI" id="CHEBI:15377"/>
        <dbReference type="ChEBI" id="CHEBI:15378"/>
        <dbReference type="ChEBI" id="CHEBI:17790"/>
        <dbReference type="ChEBI" id="CHEBI:140522"/>
        <dbReference type="ChEBI" id="CHEBI:140523"/>
        <dbReference type="EC" id="3.1.1.11"/>
    </reaction>
</comment>
<dbReference type="InterPro" id="IPR033131">
    <property type="entry name" value="Pectinesterase_Asp_AS"/>
</dbReference>
<keyword evidence="4 7" id="KW-0378">Hydrolase</keyword>
<evidence type="ECO:0000256" key="3">
    <source>
        <dbReference type="ARBA" id="ARBA00007786"/>
    </source>
</evidence>